<accession>A0A8U0A6S2</accession>
<dbReference type="Proteomes" id="UP000831768">
    <property type="component" value="Plasmid unnamed2"/>
</dbReference>
<proteinExistence type="predicted"/>
<dbReference type="EMBL" id="CP096021">
    <property type="protein sequence ID" value="UPM44881.1"/>
    <property type="molecule type" value="Genomic_DNA"/>
</dbReference>
<dbReference type="Gene3D" id="3.10.180.10">
    <property type="entry name" value="2,3-Dihydroxybiphenyl 1,2-Dioxygenase, domain 1"/>
    <property type="match status" value="1"/>
</dbReference>
<protein>
    <recommendedName>
        <fullName evidence="3">VOC domain-containing protein</fullName>
    </recommendedName>
</protein>
<keyword evidence="2" id="KW-1185">Reference proteome</keyword>
<evidence type="ECO:0008006" key="3">
    <source>
        <dbReference type="Google" id="ProtNLM"/>
    </source>
</evidence>
<dbReference type="AlphaFoldDB" id="A0A8U0A6S2"/>
<dbReference type="GeneID" id="71929579"/>
<dbReference type="RefSeq" id="WP_247995535.1">
    <property type="nucleotide sequence ID" value="NZ_CP096021.1"/>
</dbReference>
<gene>
    <name evidence="1" type="ORF">MW046_15990</name>
</gene>
<dbReference type="KEGG" id="haad:MW046_15990"/>
<sequence>MKIDNIHLKTAHLTDLKTFYTDTVECSLTNLSANEFTVHIGATDVIFSEVRDGTDPSYHFAINVPQNQFADAVTWLSDRVELLADPETGNQEIFFEEWNAHAVYGLDPANNLLELIARHDLSNDVDRPFGSDSFQRVSEIGLTVPNVRRAVEAISNNVGVTLRKNHPAPITDDTSFAAVGDDHGLIIVVEEGRGWFPVPTSRNQAATAYPVSIGTTETTNEYVFSKLPYQIVPS</sequence>
<reference evidence="1" key="1">
    <citation type="submission" date="2022-04" db="EMBL/GenBank/DDBJ databases">
        <title>Halocatena sp. nov., isolated from a salt lake.</title>
        <authorList>
            <person name="Cui H.-L."/>
        </authorList>
    </citation>
    <scope>NUCLEOTIDE SEQUENCE</scope>
    <source>
        <strain evidence="1">AD-1</strain>
        <plasmid evidence="1">unnamed2</plasmid>
    </source>
</reference>
<evidence type="ECO:0000313" key="2">
    <source>
        <dbReference type="Proteomes" id="UP000831768"/>
    </source>
</evidence>
<dbReference type="InterPro" id="IPR029068">
    <property type="entry name" value="Glyas_Bleomycin-R_OHBP_Dase"/>
</dbReference>
<dbReference type="SUPFAM" id="SSF54593">
    <property type="entry name" value="Glyoxalase/Bleomycin resistance protein/Dihydroxybiphenyl dioxygenase"/>
    <property type="match status" value="1"/>
</dbReference>
<geneLocation type="plasmid" evidence="1 2">
    <name>unnamed2</name>
</geneLocation>
<keyword evidence="1" id="KW-0614">Plasmid</keyword>
<evidence type="ECO:0000313" key="1">
    <source>
        <dbReference type="EMBL" id="UPM44881.1"/>
    </source>
</evidence>
<organism evidence="1 2">
    <name type="scientific">Halocatena salina</name>
    <dbReference type="NCBI Taxonomy" id="2934340"/>
    <lineage>
        <taxon>Archaea</taxon>
        <taxon>Methanobacteriati</taxon>
        <taxon>Methanobacteriota</taxon>
        <taxon>Stenosarchaea group</taxon>
        <taxon>Halobacteria</taxon>
        <taxon>Halobacteriales</taxon>
        <taxon>Natronomonadaceae</taxon>
        <taxon>Halocatena</taxon>
    </lineage>
</organism>
<name>A0A8U0A6S2_9EURY</name>